<evidence type="ECO:0000313" key="1">
    <source>
        <dbReference type="EMBL" id="NMN98469.1"/>
    </source>
</evidence>
<reference evidence="1 2" key="2">
    <citation type="submission" date="2020-06" db="EMBL/GenBank/DDBJ databases">
        <title>Antribacter stalactiti gen. nov., sp. nov., a new member of the family Nacardiaceae isolated from a cave.</title>
        <authorList>
            <person name="Kim I.S."/>
        </authorList>
    </citation>
    <scope>NUCLEOTIDE SEQUENCE [LARGE SCALE GENOMIC DNA]</scope>
    <source>
        <strain evidence="1 2">YC2-7</strain>
    </source>
</reference>
<protein>
    <submittedName>
        <fullName evidence="1">Uncharacterized protein</fullName>
    </submittedName>
</protein>
<evidence type="ECO:0000313" key="2">
    <source>
        <dbReference type="Proteomes" id="UP000535543"/>
    </source>
</evidence>
<comment type="caution">
    <text evidence="1">The sequence shown here is derived from an EMBL/GenBank/DDBJ whole genome shotgun (WGS) entry which is preliminary data.</text>
</comment>
<dbReference type="EMBL" id="VCQU01000011">
    <property type="protein sequence ID" value="NMN98469.1"/>
    <property type="molecule type" value="Genomic_DNA"/>
</dbReference>
<reference evidence="1 2" key="1">
    <citation type="submission" date="2019-05" db="EMBL/GenBank/DDBJ databases">
        <authorList>
            <person name="Lee S.D."/>
        </authorList>
    </citation>
    <scope>NUCLEOTIDE SEQUENCE [LARGE SCALE GENOMIC DNA]</scope>
    <source>
        <strain evidence="1 2">YC2-7</strain>
    </source>
</reference>
<organism evidence="1 2">
    <name type="scientific">Antrihabitans stalactiti</name>
    <dbReference type="NCBI Taxonomy" id="2584121"/>
    <lineage>
        <taxon>Bacteria</taxon>
        <taxon>Bacillati</taxon>
        <taxon>Actinomycetota</taxon>
        <taxon>Actinomycetes</taxon>
        <taxon>Mycobacteriales</taxon>
        <taxon>Nocardiaceae</taxon>
        <taxon>Antrihabitans</taxon>
    </lineage>
</organism>
<gene>
    <name evidence="1" type="ORF">FGL95_25865</name>
</gene>
<proteinExistence type="predicted"/>
<name>A0A848KJM3_9NOCA</name>
<keyword evidence="2" id="KW-1185">Reference proteome</keyword>
<dbReference type="RefSeq" id="WP_169592850.1">
    <property type="nucleotide sequence ID" value="NZ_VCQU01000011.1"/>
</dbReference>
<dbReference type="Proteomes" id="UP000535543">
    <property type="component" value="Unassembled WGS sequence"/>
</dbReference>
<accession>A0A848KJM3</accession>
<dbReference type="AlphaFoldDB" id="A0A848KJM3"/>
<sequence>MADHDRVVTHVLTMNAVRWGIDTLGAERIHPTFVMYLYLRMQQRAGKLHDASAKSAELMKLIQMPGNPTKPYYFPMIDRGKRTGRPLPTFWRAENISGSWSPGSIRRQQGGGWLGADESAYAWPDNHVELARTQMLYDKPVSALAMGAYFLRNDGFVLSGNPDPNDLIAAFRTKFAYPGGTENEFVTLFTTEVPTDIDFVWFAEPSVAAGPTSGSWTANV</sequence>